<evidence type="ECO:0000313" key="3">
    <source>
        <dbReference type="Proteomes" id="UP001054252"/>
    </source>
</evidence>
<feature type="region of interest" description="Disordered" evidence="1">
    <location>
        <begin position="68"/>
        <end position="92"/>
    </location>
</feature>
<reference evidence="2 3" key="1">
    <citation type="journal article" date="2021" name="Commun. Biol.">
        <title>The genome of Shorea leprosula (Dipterocarpaceae) highlights the ecological relevance of drought in aseasonal tropical rainforests.</title>
        <authorList>
            <person name="Ng K.K.S."/>
            <person name="Kobayashi M.J."/>
            <person name="Fawcett J.A."/>
            <person name="Hatakeyama M."/>
            <person name="Paape T."/>
            <person name="Ng C.H."/>
            <person name="Ang C.C."/>
            <person name="Tnah L.H."/>
            <person name="Lee C.T."/>
            <person name="Nishiyama T."/>
            <person name="Sese J."/>
            <person name="O'Brien M.J."/>
            <person name="Copetti D."/>
            <person name="Mohd Noor M.I."/>
            <person name="Ong R.C."/>
            <person name="Putra M."/>
            <person name="Sireger I.Z."/>
            <person name="Indrioko S."/>
            <person name="Kosugi Y."/>
            <person name="Izuno A."/>
            <person name="Isagi Y."/>
            <person name="Lee S.L."/>
            <person name="Shimizu K.K."/>
        </authorList>
    </citation>
    <scope>NUCLEOTIDE SEQUENCE [LARGE SCALE GENOMIC DNA]</scope>
    <source>
        <strain evidence="2">214</strain>
    </source>
</reference>
<dbReference type="Proteomes" id="UP001054252">
    <property type="component" value="Unassembled WGS sequence"/>
</dbReference>
<organism evidence="2 3">
    <name type="scientific">Rubroshorea leprosula</name>
    <dbReference type="NCBI Taxonomy" id="152421"/>
    <lineage>
        <taxon>Eukaryota</taxon>
        <taxon>Viridiplantae</taxon>
        <taxon>Streptophyta</taxon>
        <taxon>Embryophyta</taxon>
        <taxon>Tracheophyta</taxon>
        <taxon>Spermatophyta</taxon>
        <taxon>Magnoliopsida</taxon>
        <taxon>eudicotyledons</taxon>
        <taxon>Gunneridae</taxon>
        <taxon>Pentapetalae</taxon>
        <taxon>rosids</taxon>
        <taxon>malvids</taxon>
        <taxon>Malvales</taxon>
        <taxon>Dipterocarpaceae</taxon>
        <taxon>Rubroshorea</taxon>
    </lineage>
</organism>
<sequence>MATTNQRFLSSEFGCGRTGWLPASISSWLGLKEKNQDCGRSWNPFHLQTALVHTLSSEMKMGRNFKRVHKPHEETVKHRESLPPPKSTPEPILHSVFEKGESLTFEIEEDDLEGRTVYPD</sequence>
<dbReference type="EMBL" id="BPVZ01000064">
    <property type="protein sequence ID" value="GKV23809.1"/>
    <property type="molecule type" value="Genomic_DNA"/>
</dbReference>
<keyword evidence="3" id="KW-1185">Reference proteome</keyword>
<dbReference type="AlphaFoldDB" id="A0AAV5KGZ1"/>
<evidence type="ECO:0000256" key="1">
    <source>
        <dbReference type="SAM" id="MobiDB-lite"/>
    </source>
</evidence>
<accession>A0AAV5KGZ1</accession>
<protein>
    <submittedName>
        <fullName evidence="2">Uncharacterized protein</fullName>
    </submittedName>
</protein>
<evidence type="ECO:0000313" key="2">
    <source>
        <dbReference type="EMBL" id="GKV23809.1"/>
    </source>
</evidence>
<proteinExistence type="predicted"/>
<feature type="compositionally biased region" description="Basic and acidic residues" evidence="1">
    <location>
        <begin position="71"/>
        <end position="81"/>
    </location>
</feature>
<name>A0AAV5KGZ1_9ROSI</name>
<gene>
    <name evidence="2" type="ORF">SLEP1_g33502</name>
</gene>
<dbReference type="Gene3D" id="3.40.50.720">
    <property type="entry name" value="NAD(P)-binding Rossmann-like Domain"/>
    <property type="match status" value="1"/>
</dbReference>
<comment type="caution">
    <text evidence="2">The sequence shown here is derived from an EMBL/GenBank/DDBJ whole genome shotgun (WGS) entry which is preliminary data.</text>
</comment>
<dbReference type="Gene3D" id="3.90.25.10">
    <property type="entry name" value="UDP-galactose 4-epimerase, domain 1"/>
    <property type="match status" value="1"/>
</dbReference>